<proteinExistence type="predicted"/>
<organism evidence="1 2">
    <name type="scientific">Mythimna loreyi</name>
    <dbReference type="NCBI Taxonomy" id="667449"/>
    <lineage>
        <taxon>Eukaryota</taxon>
        <taxon>Metazoa</taxon>
        <taxon>Ecdysozoa</taxon>
        <taxon>Arthropoda</taxon>
        <taxon>Hexapoda</taxon>
        <taxon>Insecta</taxon>
        <taxon>Pterygota</taxon>
        <taxon>Neoptera</taxon>
        <taxon>Endopterygota</taxon>
        <taxon>Lepidoptera</taxon>
        <taxon>Glossata</taxon>
        <taxon>Ditrysia</taxon>
        <taxon>Noctuoidea</taxon>
        <taxon>Noctuidae</taxon>
        <taxon>Noctuinae</taxon>
        <taxon>Hadenini</taxon>
        <taxon>Mythimna</taxon>
    </lineage>
</organism>
<evidence type="ECO:0000313" key="2">
    <source>
        <dbReference type="Proteomes" id="UP001231649"/>
    </source>
</evidence>
<comment type="caution">
    <text evidence="1">The sequence shown here is derived from an EMBL/GenBank/DDBJ whole genome shotgun (WGS) entry which is preliminary data.</text>
</comment>
<gene>
    <name evidence="1" type="ORF">PYW08_013681</name>
</gene>
<accession>A0ACC2R7Z5</accession>
<protein>
    <submittedName>
        <fullName evidence="1">Uncharacterized protein</fullName>
    </submittedName>
</protein>
<reference evidence="1" key="1">
    <citation type="submission" date="2023-03" db="EMBL/GenBank/DDBJ databases">
        <title>Chromosome-level genomes of two armyworms, Mythimna separata and Mythimna loreyi, provide insights into the biosynthesis and reception of sex pheromones.</title>
        <authorList>
            <person name="Zhao H."/>
        </authorList>
    </citation>
    <scope>NUCLEOTIDE SEQUENCE</scope>
    <source>
        <strain evidence="1">BeijingLab</strain>
    </source>
</reference>
<name>A0ACC2R7Z5_9NEOP</name>
<keyword evidence="2" id="KW-1185">Reference proteome</keyword>
<evidence type="ECO:0000313" key="1">
    <source>
        <dbReference type="EMBL" id="KAJ8734431.1"/>
    </source>
</evidence>
<dbReference type="Proteomes" id="UP001231649">
    <property type="component" value="Chromosome 5"/>
</dbReference>
<sequence length="150" mass="16667">MAKRTNPFIEDFVPQSKVHVGMKQFNNNEDRLKKVYEKTLLLLFKGAKKCAAPEITSEENVLSATDKRDKMKQLFIGKDGTLLHSGNMVDRKLGVKQCSCGSVVESQCAYCDMNLCGGCQHVCVRCERSHCLCCIMIGVEGSEVCVSCYS</sequence>
<dbReference type="EMBL" id="CM056781">
    <property type="protein sequence ID" value="KAJ8734431.1"/>
    <property type="molecule type" value="Genomic_DNA"/>
</dbReference>